<evidence type="ECO:0000313" key="2">
    <source>
        <dbReference type="EMBL" id="ACN31067.1"/>
    </source>
</evidence>
<evidence type="ECO:0000256" key="1">
    <source>
        <dbReference type="SAM" id="MobiDB-lite"/>
    </source>
</evidence>
<protein>
    <submittedName>
        <fullName evidence="2">Uncharacterized protein</fullName>
    </submittedName>
</protein>
<sequence length="154" mass="16188">MSIWLNTDNLLLVKRNGLICFYRRGGLSLLADAGGSVIAGGAGALLEVEATAAAADAERVRLVPALAEAARTLPLFTLMARGGRCRSKSWPHTAVGEVGPNSWGRAVAGGPREDEGEVPMLALLRMAEPSVRTTAAMPPDDDASTSLSARSYRR</sequence>
<name>C0PA72_MAIZE</name>
<organism evidence="2">
    <name type="scientific">Zea mays</name>
    <name type="common">Maize</name>
    <dbReference type="NCBI Taxonomy" id="4577"/>
    <lineage>
        <taxon>Eukaryota</taxon>
        <taxon>Viridiplantae</taxon>
        <taxon>Streptophyta</taxon>
        <taxon>Embryophyta</taxon>
        <taxon>Tracheophyta</taxon>
        <taxon>Spermatophyta</taxon>
        <taxon>Magnoliopsida</taxon>
        <taxon>Liliopsida</taxon>
        <taxon>Poales</taxon>
        <taxon>Poaceae</taxon>
        <taxon>PACMAD clade</taxon>
        <taxon>Panicoideae</taxon>
        <taxon>Andropogonodae</taxon>
        <taxon>Andropogoneae</taxon>
        <taxon>Tripsacinae</taxon>
        <taxon>Zea</taxon>
    </lineage>
</organism>
<reference evidence="2" key="1">
    <citation type="journal article" date="2009" name="PLoS Genet.">
        <title>Sequencing, mapping, and analysis of 27,455 maize full-length cDNAs.</title>
        <authorList>
            <person name="Soderlund C."/>
            <person name="Descour A."/>
            <person name="Kudrna D."/>
            <person name="Bomhoff M."/>
            <person name="Boyd L."/>
            <person name="Currie J."/>
            <person name="Angelova A."/>
            <person name="Collura K."/>
            <person name="Wissotski M."/>
            <person name="Ashley E."/>
            <person name="Morrow D."/>
            <person name="Fernandes J."/>
            <person name="Walbot V."/>
            <person name="Yu Y."/>
        </authorList>
    </citation>
    <scope>NUCLEOTIDE SEQUENCE</scope>
    <source>
        <strain evidence="2">B73</strain>
    </source>
</reference>
<accession>C0PA72</accession>
<dbReference type="AlphaFoldDB" id="C0PA72"/>
<proteinExistence type="evidence at transcript level"/>
<feature type="compositionally biased region" description="Polar residues" evidence="1">
    <location>
        <begin position="144"/>
        <end position="154"/>
    </location>
</feature>
<dbReference type="EMBL" id="BT065191">
    <property type="protein sequence ID" value="ACN31067.1"/>
    <property type="molecule type" value="mRNA"/>
</dbReference>
<reference evidence="2" key="2">
    <citation type="submission" date="2012-06" db="EMBL/GenBank/DDBJ databases">
        <authorList>
            <person name="Yu Y."/>
            <person name="Currie J."/>
            <person name="Lomeli R."/>
            <person name="Angelova A."/>
            <person name="Collura K."/>
            <person name="Wissotski M."/>
            <person name="Campos D."/>
            <person name="Kudrna D."/>
            <person name="Golser W."/>
            <person name="Ashely E."/>
            <person name="Descour A."/>
            <person name="Fernandes J."/>
            <person name="Soderlund C."/>
            <person name="Walbot V."/>
        </authorList>
    </citation>
    <scope>NUCLEOTIDE SEQUENCE</scope>
    <source>
        <strain evidence="2">B73</strain>
    </source>
</reference>
<feature type="region of interest" description="Disordered" evidence="1">
    <location>
        <begin position="130"/>
        <end position="154"/>
    </location>
</feature>